<dbReference type="EMBL" id="CP074694">
    <property type="protein sequence ID" value="QVL33975.1"/>
    <property type="molecule type" value="Genomic_DNA"/>
</dbReference>
<dbReference type="AlphaFoldDB" id="A0A8E6B8A4"/>
<protein>
    <submittedName>
        <fullName evidence="2">Uncharacterized protein</fullName>
    </submittedName>
</protein>
<sequence>MSKGTRKGYHNDGVEGQIKSGSPAVEGVAEGGVIGTAVGATIGAILAIGTSIALPGLGLIVAGPIVAALAGGGAGAVAGGAIGGLVELGIPEANANAYEESLKEGGVVFGVSPHTTVDAKLIRNYFEEQKADNVMCA</sequence>
<accession>A0A8E6B8A4</accession>
<dbReference type="KEGG" id="tsph:KIH39_08735"/>
<evidence type="ECO:0000256" key="1">
    <source>
        <dbReference type="SAM" id="MobiDB-lite"/>
    </source>
</evidence>
<dbReference type="Proteomes" id="UP000676194">
    <property type="component" value="Chromosome"/>
</dbReference>
<gene>
    <name evidence="2" type="ORF">KIH39_08735</name>
</gene>
<reference evidence="2" key="1">
    <citation type="submission" date="2021-05" db="EMBL/GenBank/DDBJ databases">
        <title>Complete genome sequence of the cellulolytic planctomycete Telmatocola sphagniphila SP2T and characterization of the first cellulase from planctomycetes.</title>
        <authorList>
            <person name="Rakitin A.L."/>
            <person name="Beletsky A.V."/>
            <person name="Naumoff D.G."/>
            <person name="Kulichevskaya I.S."/>
            <person name="Mardanov A.V."/>
            <person name="Ravin N.V."/>
            <person name="Dedysh S.N."/>
        </authorList>
    </citation>
    <scope>NUCLEOTIDE SEQUENCE</scope>
    <source>
        <strain evidence="2">SP2T</strain>
    </source>
</reference>
<evidence type="ECO:0000313" key="2">
    <source>
        <dbReference type="EMBL" id="QVL33975.1"/>
    </source>
</evidence>
<keyword evidence="3" id="KW-1185">Reference proteome</keyword>
<evidence type="ECO:0000313" key="3">
    <source>
        <dbReference type="Proteomes" id="UP000676194"/>
    </source>
</evidence>
<dbReference type="RefSeq" id="WP_213498951.1">
    <property type="nucleotide sequence ID" value="NZ_CP074694.1"/>
</dbReference>
<proteinExistence type="predicted"/>
<organism evidence="2 3">
    <name type="scientific">Telmatocola sphagniphila</name>
    <dbReference type="NCBI Taxonomy" id="1123043"/>
    <lineage>
        <taxon>Bacteria</taxon>
        <taxon>Pseudomonadati</taxon>
        <taxon>Planctomycetota</taxon>
        <taxon>Planctomycetia</taxon>
        <taxon>Gemmatales</taxon>
        <taxon>Gemmataceae</taxon>
    </lineage>
</organism>
<name>A0A8E6B8A4_9BACT</name>
<feature type="region of interest" description="Disordered" evidence="1">
    <location>
        <begin position="1"/>
        <end position="21"/>
    </location>
</feature>